<feature type="chain" id="PRO_5039687143" description="Ig-like domain repeat protein" evidence="1">
    <location>
        <begin position="33"/>
        <end position="148"/>
    </location>
</feature>
<evidence type="ECO:0000256" key="1">
    <source>
        <dbReference type="SAM" id="SignalP"/>
    </source>
</evidence>
<organism evidence="2 3">
    <name type="scientific">Sphaerisporangium krabiense</name>
    <dbReference type="NCBI Taxonomy" id="763782"/>
    <lineage>
        <taxon>Bacteria</taxon>
        <taxon>Bacillati</taxon>
        <taxon>Actinomycetota</taxon>
        <taxon>Actinomycetes</taxon>
        <taxon>Streptosporangiales</taxon>
        <taxon>Streptosporangiaceae</taxon>
        <taxon>Sphaerisporangium</taxon>
    </lineage>
</organism>
<evidence type="ECO:0008006" key="4">
    <source>
        <dbReference type="Google" id="ProtNLM"/>
    </source>
</evidence>
<keyword evidence="3" id="KW-1185">Reference proteome</keyword>
<reference evidence="2 3" key="1">
    <citation type="submission" date="2020-08" db="EMBL/GenBank/DDBJ databases">
        <title>Sequencing the genomes of 1000 actinobacteria strains.</title>
        <authorList>
            <person name="Klenk H.-P."/>
        </authorList>
    </citation>
    <scope>NUCLEOTIDE SEQUENCE [LARGE SCALE GENOMIC DNA]</scope>
    <source>
        <strain evidence="2 3">DSM 45790</strain>
    </source>
</reference>
<name>A0A7W9DV20_9ACTN</name>
<feature type="signal peptide" evidence="1">
    <location>
        <begin position="1"/>
        <end position="32"/>
    </location>
</feature>
<dbReference type="InterPro" id="IPR013783">
    <property type="entry name" value="Ig-like_fold"/>
</dbReference>
<dbReference type="RefSeq" id="WP_184617337.1">
    <property type="nucleotide sequence ID" value="NZ_BOOS01000061.1"/>
</dbReference>
<evidence type="ECO:0000313" key="2">
    <source>
        <dbReference type="EMBL" id="MBB5630970.1"/>
    </source>
</evidence>
<sequence>MLANTPRNAIRFGVLGGLMLALLGTTFTPAGAPAGQAATEVRNVAAVAADDYALTIDPAHQMVTLGGSVEYKVRLVLLSGNPSAFALAVGPLPPGLAVTIVYDPTGATLTFKPALTTPVGTYTFVVTATMASGTRSVNGHLTVYGSSD</sequence>
<gene>
    <name evidence="2" type="ORF">BJ981_006734</name>
</gene>
<dbReference type="AlphaFoldDB" id="A0A7W9DV20"/>
<keyword evidence="1" id="KW-0732">Signal</keyword>
<dbReference type="Gene3D" id="2.60.40.10">
    <property type="entry name" value="Immunoglobulins"/>
    <property type="match status" value="1"/>
</dbReference>
<dbReference type="Proteomes" id="UP000588112">
    <property type="component" value="Unassembled WGS sequence"/>
</dbReference>
<accession>A0A7W9DV20</accession>
<protein>
    <recommendedName>
        <fullName evidence="4">Ig-like domain repeat protein</fullName>
    </recommendedName>
</protein>
<evidence type="ECO:0000313" key="3">
    <source>
        <dbReference type="Proteomes" id="UP000588112"/>
    </source>
</evidence>
<dbReference type="GO" id="GO:0005975">
    <property type="term" value="P:carbohydrate metabolic process"/>
    <property type="evidence" value="ECO:0007669"/>
    <property type="project" value="UniProtKB-ARBA"/>
</dbReference>
<comment type="caution">
    <text evidence="2">The sequence shown here is derived from an EMBL/GenBank/DDBJ whole genome shotgun (WGS) entry which is preliminary data.</text>
</comment>
<proteinExistence type="predicted"/>
<dbReference type="EMBL" id="JACHBR010000002">
    <property type="protein sequence ID" value="MBB5630970.1"/>
    <property type="molecule type" value="Genomic_DNA"/>
</dbReference>